<keyword evidence="4 9" id="KW-0812">Transmembrane</keyword>
<dbReference type="AlphaFoldDB" id="A0A0K2SLM2"/>
<dbReference type="STRING" id="1555112.LIP_2164"/>
<comment type="subcellular location">
    <subcellularLocation>
        <location evidence="1">Cell membrane</location>
        <topology evidence="1">Multi-pass membrane protein</topology>
    </subcellularLocation>
</comment>
<evidence type="ECO:0000256" key="4">
    <source>
        <dbReference type="ARBA" id="ARBA00022692"/>
    </source>
</evidence>
<comment type="similarity">
    <text evidence="8">Belongs to the binding-protein-dependent transport system permease family. LivHM subfamily.</text>
</comment>
<feature type="transmembrane region" description="Helical" evidence="9">
    <location>
        <begin position="221"/>
        <end position="248"/>
    </location>
</feature>
<evidence type="ECO:0000256" key="1">
    <source>
        <dbReference type="ARBA" id="ARBA00004651"/>
    </source>
</evidence>
<dbReference type="PANTHER" id="PTHR11795">
    <property type="entry name" value="BRANCHED-CHAIN AMINO ACID TRANSPORT SYSTEM PERMEASE PROTEIN LIVH"/>
    <property type="match status" value="1"/>
</dbReference>
<dbReference type="RefSeq" id="WP_198409496.1">
    <property type="nucleotide sequence ID" value="NZ_AP014924.1"/>
</dbReference>
<evidence type="ECO:0000256" key="7">
    <source>
        <dbReference type="ARBA" id="ARBA00023136"/>
    </source>
</evidence>
<dbReference type="Proteomes" id="UP000065807">
    <property type="component" value="Chromosome"/>
</dbReference>
<evidence type="ECO:0000256" key="3">
    <source>
        <dbReference type="ARBA" id="ARBA00022475"/>
    </source>
</evidence>
<keyword evidence="7 9" id="KW-0472">Membrane</keyword>
<protein>
    <submittedName>
        <fullName evidence="10">ABC transporter permease</fullName>
    </submittedName>
</protein>
<reference evidence="11" key="2">
    <citation type="journal article" date="2016" name="Int. J. Syst. Evol. Microbiol.">
        <title>Complete genome sequence and cell structure of Limnochorda pilosa, a Gram-negative spore-former within the phylum Firmicutes.</title>
        <authorList>
            <person name="Watanabe M."/>
            <person name="Kojima H."/>
            <person name="Fukui M."/>
        </authorList>
    </citation>
    <scope>NUCLEOTIDE SEQUENCE [LARGE SCALE GENOMIC DNA]</scope>
    <source>
        <strain evidence="11">HC45</strain>
    </source>
</reference>
<proteinExistence type="inferred from homology"/>
<feature type="transmembrane region" description="Helical" evidence="9">
    <location>
        <begin position="139"/>
        <end position="158"/>
    </location>
</feature>
<evidence type="ECO:0000313" key="11">
    <source>
        <dbReference type="Proteomes" id="UP000065807"/>
    </source>
</evidence>
<keyword evidence="5" id="KW-0029">Amino-acid transport</keyword>
<dbReference type="KEGG" id="lpil:LIP_2164"/>
<feature type="transmembrane region" description="Helical" evidence="9">
    <location>
        <begin position="12"/>
        <end position="38"/>
    </location>
</feature>
<organism evidence="10 11">
    <name type="scientific">Limnochorda pilosa</name>
    <dbReference type="NCBI Taxonomy" id="1555112"/>
    <lineage>
        <taxon>Bacteria</taxon>
        <taxon>Bacillati</taxon>
        <taxon>Bacillota</taxon>
        <taxon>Limnochordia</taxon>
        <taxon>Limnochordales</taxon>
        <taxon>Limnochordaceae</taxon>
        <taxon>Limnochorda</taxon>
    </lineage>
</organism>
<dbReference type="InterPro" id="IPR001851">
    <property type="entry name" value="ABC_transp_permease"/>
</dbReference>
<dbReference type="GO" id="GO:0006865">
    <property type="term" value="P:amino acid transport"/>
    <property type="evidence" value="ECO:0007669"/>
    <property type="project" value="UniProtKB-KW"/>
</dbReference>
<keyword evidence="6 9" id="KW-1133">Transmembrane helix</keyword>
<dbReference type="GO" id="GO:0005886">
    <property type="term" value="C:plasma membrane"/>
    <property type="evidence" value="ECO:0007669"/>
    <property type="project" value="UniProtKB-SubCell"/>
</dbReference>
<dbReference type="GO" id="GO:0022857">
    <property type="term" value="F:transmembrane transporter activity"/>
    <property type="evidence" value="ECO:0007669"/>
    <property type="project" value="InterPro"/>
</dbReference>
<keyword evidence="11" id="KW-1185">Reference proteome</keyword>
<dbReference type="InterPro" id="IPR052157">
    <property type="entry name" value="BCAA_transport_permease"/>
</dbReference>
<dbReference type="CDD" id="cd06582">
    <property type="entry name" value="TM_PBP1_LivH_like"/>
    <property type="match status" value="1"/>
</dbReference>
<dbReference type="EMBL" id="AP014924">
    <property type="protein sequence ID" value="BAS28005.1"/>
    <property type="molecule type" value="Genomic_DNA"/>
</dbReference>
<keyword evidence="3" id="KW-1003">Cell membrane</keyword>
<gene>
    <name evidence="10" type="ORF">LIP_2164</name>
</gene>
<sequence length="286" mass="29565">MDELALRLIVGLSYGFLLFMLALGLSISFGLMGFINLAHGSFYMLGAYVGISVERATGGFWTAVAAGGLAVAVVGVAMERGLLRRFQGRILQQVLLTFGFAYLFQDAARRLWGAKPLALAKPAMLGGSVSIGDTVVPTYRLGLILIGALLALGTWLVLERTRIGSLVRAGVDDVETLSSLGVDANRVFSAVFGIGAFLSGVGGVLGAPVTGVAPGTDLQMLLLALVVVVVGGLGSVTQTLAGSLLIGVADSLMRGVWPQASLFGIYALMAVLLVVRPAGLLGRTQA</sequence>
<name>A0A0K2SLM2_LIMPI</name>
<feature type="transmembrane region" description="Helical" evidence="9">
    <location>
        <begin position="58"/>
        <end position="78"/>
    </location>
</feature>
<reference evidence="11" key="1">
    <citation type="submission" date="2015-07" db="EMBL/GenBank/DDBJ databases">
        <title>Complete genome sequence and phylogenetic analysis of Limnochorda pilosa.</title>
        <authorList>
            <person name="Watanabe M."/>
            <person name="Kojima H."/>
            <person name="Fukui M."/>
        </authorList>
    </citation>
    <scope>NUCLEOTIDE SEQUENCE [LARGE SCALE GENOMIC DNA]</scope>
    <source>
        <strain evidence="11">HC45</strain>
    </source>
</reference>
<evidence type="ECO:0000256" key="6">
    <source>
        <dbReference type="ARBA" id="ARBA00022989"/>
    </source>
</evidence>
<dbReference type="Pfam" id="PF02653">
    <property type="entry name" value="BPD_transp_2"/>
    <property type="match status" value="1"/>
</dbReference>
<evidence type="ECO:0000313" key="10">
    <source>
        <dbReference type="EMBL" id="BAS28005.1"/>
    </source>
</evidence>
<feature type="transmembrane region" description="Helical" evidence="9">
    <location>
        <begin position="260"/>
        <end position="279"/>
    </location>
</feature>
<accession>A0A0K2SLM2</accession>
<keyword evidence="2" id="KW-0813">Transport</keyword>
<dbReference type="PANTHER" id="PTHR11795:SF442">
    <property type="entry name" value="ABC TRANSPORTER ATP-BINDING PROTEIN"/>
    <property type="match status" value="1"/>
</dbReference>
<evidence type="ECO:0000256" key="9">
    <source>
        <dbReference type="SAM" id="Phobius"/>
    </source>
</evidence>
<evidence type="ECO:0000256" key="5">
    <source>
        <dbReference type="ARBA" id="ARBA00022970"/>
    </source>
</evidence>
<evidence type="ECO:0000256" key="2">
    <source>
        <dbReference type="ARBA" id="ARBA00022448"/>
    </source>
</evidence>
<dbReference type="PATRIC" id="fig|1555112.3.peg.2207"/>
<feature type="transmembrane region" description="Helical" evidence="9">
    <location>
        <begin position="187"/>
        <end position="209"/>
    </location>
</feature>
<evidence type="ECO:0000256" key="8">
    <source>
        <dbReference type="ARBA" id="ARBA00037998"/>
    </source>
</evidence>